<keyword evidence="2" id="KW-1185">Reference proteome</keyword>
<name>A0ABY5NRF9_9FLAO</name>
<gene>
    <name evidence="1" type="ORF">NPX36_12505</name>
</gene>
<accession>A0ABY5NRF9</accession>
<dbReference type="RefSeq" id="WP_257499055.1">
    <property type="nucleotide sequence ID" value="NZ_CP102382.1"/>
</dbReference>
<sequence>MSTRNSNQFEVLKSLPAYGPMYIPINTDGEGFFSEGFVVKFYNKDGTNWIANFKPGWTNYYDVFDYPKFNIVIVIAGGFVYVMSPENKKPIVSYELGVEYALKHNDENLIFSDSEKIFDYNIYENSLWCSKRLSVDGIKDLKIQDNVLFGKTYDLCDTEQWQDFSINLDTKEIKGRYFIEGSSSITVRKKSWWKFW</sequence>
<reference evidence="1 2" key="1">
    <citation type="submission" date="2022-08" db="EMBL/GenBank/DDBJ databases">
        <title>Myroides zhujiangensis sp. nov., a novel bacterium isolated from sediment in the Pearl River Estuary.</title>
        <authorList>
            <person name="Cui L."/>
        </authorList>
    </citation>
    <scope>NUCLEOTIDE SEQUENCE [LARGE SCALE GENOMIC DNA]</scope>
    <source>
        <strain evidence="1 2">SCSIO 72103</strain>
    </source>
</reference>
<dbReference type="EMBL" id="CP102382">
    <property type="protein sequence ID" value="UUV21131.1"/>
    <property type="molecule type" value="Genomic_DNA"/>
</dbReference>
<proteinExistence type="predicted"/>
<protein>
    <submittedName>
        <fullName evidence="1">Uncharacterized protein</fullName>
    </submittedName>
</protein>
<evidence type="ECO:0000313" key="2">
    <source>
        <dbReference type="Proteomes" id="UP001317001"/>
    </source>
</evidence>
<organism evidence="1 2">
    <name type="scientific">Paenimyroides aestuarii</name>
    <dbReference type="NCBI Taxonomy" id="2968490"/>
    <lineage>
        <taxon>Bacteria</taxon>
        <taxon>Pseudomonadati</taxon>
        <taxon>Bacteroidota</taxon>
        <taxon>Flavobacteriia</taxon>
        <taxon>Flavobacteriales</taxon>
        <taxon>Flavobacteriaceae</taxon>
        <taxon>Paenimyroides</taxon>
    </lineage>
</organism>
<dbReference type="Proteomes" id="UP001317001">
    <property type="component" value="Chromosome"/>
</dbReference>
<evidence type="ECO:0000313" key="1">
    <source>
        <dbReference type="EMBL" id="UUV21131.1"/>
    </source>
</evidence>